<keyword evidence="2" id="KW-1185">Reference proteome</keyword>
<dbReference type="RefSeq" id="WP_010277757.1">
    <property type="nucleotide sequence ID" value="NZ_BMBO01000039.1"/>
</dbReference>
<dbReference type="GeneID" id="64344598"/>
<comment type="caution">
    <text evidence="1">The sequence shown here is derived from an EMBL/GenBank/DDBJ whole genome shotgun (WGS) entry which is preliminary data.</text>
</comment>
<evidence type="ECO:0000313" key="2">
    <source>
        <dbReference type="Proteomes" id="UP001529201"/>
    </source>
</evidence>
<name>A0ABT6HDD1_LEUPS</name>
<dbReference type="InterPro" id="IPR011067">
    <property type="entry name" value="Plasmid_toxin/cell-grow_inhib"/>
</dbReference>
<sequence>MSELDPRMKVYVVNIPYEDKSDSKTRPALVLSMSDGYIKLLKVTSDYDKKPEKIKELYYPIIEWQQAGLKKESYVDCHRTYNITTDYILRNKPVAKLTVNDKVGLHSFVKNLVDTGKIPFKG</sequence>
<evidence type="ECO:0000313" key="1">
    <source>
        <dbReference type="EMBL" id="MDG9734064.1"/>
    </source>
</evidence>
<organism evidence="1 2">
    <name type="scientific">Leuconostoc pseudomesenteroides</name>
    <dbReference type="NCBI Taxonomy" id="33968"/>
    <lineage>
        <taxon>Bacteria</taxon>
        <taxon>Bacillati</taxon>
        <taxon>Bacillota</taxon>
        <taxon>Bacilli</taxon>
        <taxon>Lactobacillales</taxon>
        <taxon>Lactobacillaceae</taxon>
        <taxon>Leuconostoc</taxon>
    </lineage>
</organism>
<dbReference type="EMBL" id="JARGDN010000009">
    <property type="protein sequence ID" value="MDG9734064.1"/>
    <property type="molecule type" value="Genomic_DNA"/>
</dbReference>
<gene>
    <name evidence="1" type="ORF">P1N92_08025</name>
</gene>
<accession>A0ABT6HDD1</accession>
<reference evidence="1 2" key="1">
    <citation type="submission" date="2023-02" db="EMBL/GenBank/DDBJ databases">
        <title>Antimicrobial susceptibility testing and tentative epidemiological cut-off values for Lactobacillaceae family species intended for ingestion.</title>
        <authorList>
            <person name="Noehr-Meldgaard K."/>
            <person name="Struve C."/>
            <person name="Ingmer H."/>
            <person name="Koza A."/>
            <person name="Al-Nakeeb K."/>
            <person name="Agersoe Y."/>
        </authorList>
    </citation>
    <scope>NUCLEOTIDE SEQUENCE [LARGE SCALE GENOMIC DNA]</scope>
    <source>
        <strain evidence="1 2">DSM 20193</strain>
    </source>
</reference>
<dbReference type="Proteomes" id="UP001529201">
    <property type="component" value="Unassembled WGS sequence"/>
</dbReference>
<dbReference type="SUPFAM" id="SSF50118">
    <property type="entry name" value="Cell growth inhibitor/plasmid maintenance toxic component"/>
    <property type="match status" value="1"/>
</dbReference>
<protein>
    <submittedName>
        <fullName evidence="1">Uncharacterized protein</fullName>
    </submittedName>
</protein>
<dbReference type="Gene3D" id="2.30.30.110">
    <property type="match status" value="1"/>
</dbReference>
<proteinExistence type="predicted"/>